<evidence type="ECO:0000313" key="4">
    <source>
        <dbReference type="Proteomes" id="UP000612055"/>
    </source>
</evidence>
<dbReference type="GO" id="GO:0005085">
    <property type="term" value="F:guanyl-nucleotide exchange factor activity"/>
    <property type="evidence" value="ECO:0007669"/>
    <property type="project" value="TreeGrafter"/>
</dbReference>
<dbReference type="EMBL" id="JAEHOE010000120">
    <property type="protein sequence ID" value="KAG2485930.1"/>
    <property type="molecule type" value="Genomic_DNA"/>
</dbReference>
<dbReference type="PROSITE" id="PS50012">
    <property type="entry name" value="RCC1_3"/>
    <property type="match status" value="1"/>
</dbReference>
<dbReference type="Proteomes" id="UP000612055">
    <property type="component" value="Unassembled WGS sequence"/>
</dbReference>
<keyword evidence="4" id="KW-1185">Reference proteome</keyword>
<dbReference type="InterPro" id="IPR000408">
    <property type="entry name" value="Reg_chr_condens"/>
</dbReference>
<organism evidence="3 4">
    <name type="scientific">Edaphochlamys debaryana</name>
    <dbReference type="NCBI Taxonomy" id="47281"/>
    <lineage>
        <taxon>Eukaryota</taxon>
        <taxon>Viridiplantae</taxon>
        <taxon>Chlorophyta</taxon>
        <taxon>core chlorophytes</taxon>
        <taxon>Chlorophyceae</taxon>
        <taxon>CS clade</taxon>
        <taxon>Chlamydomonadales</taxon>
        <taxon>Chlamydomonadales incertae sedis</taxon>
        <taxon>Edaphochlamys</taxon>
    </lineage>
</organism>
<dbReference type="InterPro" id="IPR009091">
    <property type="entry name" value="RCC1/BLIP-II"/>
</dbReference>
<feature type="signal peptide" evidence="2">
    <location>
        <begin position="1"/>
        <end position="21"/>
    </location>
</feature>
<evidence type="ECO:0000256" key="1">
    <source>
        <dbReference type="PROSITE-ProRule" id="PRU00235"/>
    </source>
</evidence>
<dbReference type="SUPFAM" id="SSF50985">
    <property type="entry name" value="RCC1/BLIP-II"/>
    <property type="match status" value="1"/>
</dbReference>
<proteinExistence type="predicted"/>
<feature type="chain" id="PRO_5032947339" evidence="2">
    <location>
        <begin position="22"/>
        <end position="367"/>
    </location>
</feature>
<dbReference type="PANTHER" id="PTHR45982">
    <property type="entry name" value="REGULATOR OF CHROMOSOME CONDENSATION"/>
    <property type="match status" value="1"/>
</dbReference>
<keyword evidence="2" id="KW-0732">Signal</keyword>
<feature type="repeat" description="RCC1" evidence="1">
    <location>
        <begin position="217"/>
        <end position="266"/>
    </location>
</feature>
<evidence type="ECO:0000256" key="2">
    <source>
        <dbReference type="SAM" id="SignalP"/>
    </source>
</evidence>
<sequence>MSLQVSALLVVLLGAARHAAGARGVIAWGGPAYNDYYPAMDVPLQAKSDVWAVSGGGSHSMAIYGPERRVIEWPPVNETGFPGYPRAPGTYRDQPAGLTNVTSVAAGQYHSLALKKSGEVVMWTRYLSGSSLIDFLPASITTANVTAVAAAQGGSTFSMFLLSNGSVLEWPPRNYSEIYSTNLTLWIVPRPHALLMSGNIKAIAAGYEHCLALLKNGTVVAWGGKRGTTQAGLSAQFKSIQVPAAAQSNVVAIAAGMAHSLALLSNGTVVAWGRTLPPSTPTASCASLGCKPPPPPPAGPNGVPYAAMSGVSAIAAGRDIAVTLLPGGRVFVWGSTSAGLYLTNIPVEAQSGVVGIGTGSIWWLAIK</sequence>
<dbReference type="Pfam" id="PF13540">
    <property type="entry name" value="RCC1_2"/>
    <property type="match status" value="3"/>
</dbReference>
<dbReference type="AlphaFoldDB" id="A0A835XS40"/>
<evidence type="ECO:0000313" key="3">
    <source>
        <dbReference type="EMBL" id="KAG2485930.1"/>
    </source>
</evidence>
<gene>
    <name evidence="3" type="ORF">HYH03_015374</name>
</gene>
<dbReference type="PROSITE" id="PS00626">
    <property type="entry name" value="RCC1_2"/>
    <property type="match status" value="1"/>
</dbReference>
<dbReference type="InterPro" id="IPR051553">
    <property type="entry name" value="Ran_GTPase-activating"/>
</dbReference>
<dbReference type="Gene3D" id="2.130.10.30">
    <property type="entry name" value="Regulator of chromosome condensation 1/beta-lactamase-inhibitor protein II"/>
    <property type="match status" value="2"/>
</dbReference>
<reference evidence="3" key="1">
    <citation type="journal article" date="2020" name="bioRxiv">
        <title>Comparative genomics of Chlamydomonas.</title>
        <authorList>
            <person name="Craig R.J."/>
            <person name="Hasan A.R."/>
            <person name="Ness R.W."/>
            <person name="Keightley P.D."/>
        </authorList>
    </citation>
    <scope>NUCLEOTIDE SEQUENCE</scope>
    <source>
        <strain evidence="3">CCAP 11/70</strain>
    </source>
</reference>
<accession>A0A835XS40</accession>
<protein>
    <submittedName>
        <fullName evidence="3">Uncharacterized protein</fullName>
    </submittedName>
</protein>
<dbReference type="OrthoDB" id="535541at2759"/>
<comment type="caution">
    <text evidence="3">The sequence shown here is derived from an EMBL/GenBank/DDBJ whole genome shotgun (WGS) entry which is preliminary data.</text>
</comment>
<dbReference type="PANTHER" id="PTHR45982:SF1">
    <property type="entry name" value="REGULATOR OF CHROMOSOME CONDENSATION"/>
    <property type="match status" value="1"/>
</dbReference>
<dbReference type="GO" id="GO:0005737">
    <property type="term" value="C:cytoplasm"/>
    <property type="evidence" value="ECO:0007669"/>
    <property type="project" value="TreeGrafter"/>
</dbReference>
<name>A0A835XS40_9CHLO</name>